<proteinExistence type="predicted"/>
<protein>
    <submittedName>
        <fullName evidence="1">Uncharacterized protein</fullName>
    </submittedName>
</protein>
<dbReference type="Proteomes" id="UP001596180">
    <property type="component" value="Unassembled WGS sequence"/>
</dbReference>
<organism evidence="1 2">
    <name type="scientific">Streptomyces chlorus</name>
    <dbReference type="NCBI Taxonomy" id="887452"/>
    <lineage>
        <taxon>Bacteria</taxon>
        <taxon>Bacillati</taxon>
        <taxon>Actinomycetota</taxon>
        <taxon>Actinomycetes</taxon>
        <taxon>Kitasatosporales</taxon>
        <taxon>Streptomycetaceae</taxon>
        <taxon>Streptomyces</taxon>
    </lineage>
</organism>
<name>A0ABW1E510_9ACTN</name>
<dbReference type="EMBL" id="JBHSOA010000079">
    <property type="protein sequence ID" value="MFC5855922.1"/>
    <property type="molecule type" value="Genomic_DNA"/>
</dbReference>
<sequence>MIERTASPQLGCDLLDRPLPQRVHQVRRSVLDSAGQDLGLAVTAADITVIDVLEPEPPLGSGLPTGGGT</sequence>
<evidence type="ECO:0000313" key="1">
    <source>
        <dbReference type="EMBL" id="MFC5855922.1"/>
    </source>
</evidence>
<reference evidence="2" key="1">
    <citation type="journal article" date="2019" name="Int. J. Syst. Evol. Microbiol.">
        <title>The Global Catalogue of Microorganisms (GCM) 10K type strain sequencing project: providing services to taxonomists for standard genome sequencing and annotation.</title>
        <authorList>
            <consortium name="The Broad Institute Genomics Platform"/>
            <consortium name="The Broad Institute Genome Sequencing Center for Infectious Disease"/>
            <person name="Wu L."/>
            <person name="Ma J."/>
        </authorList>
    </citation>
    <scope>NUCLEOTIDE SEQUENCE [LARGE SCALE GENOMIC DNA]</scope>
    <source>
        <strain evidence="2">JCM 10411</strain>
    </source>
</reference>
<dbReference type="RefSeq" id="WP_381369759.1">
    <property type="nucleotide sequence ID" value="NZ_JBHSOA010000079.1"/>
</dbReference>
<keyword evidence="2" id="KW-1185">Reference proteome</keyword>
<evidence type="ECO:0000313" key="2">
    <source>
        <dbReference type="Proteomes" id="UP001596180"/>
    </source>
</evidence>
<accession>A0ABW1E510</accession>
<gene>
    <name evidence="1" type="ORF">ACFPZI_30360</name>
</gene>
<comment type="caution">
    <text evidence="1">The sequence shown here is derived from an EMBL/GenBank/DDBJ whole genome shotgun (WGS) entry which is preliminary data.</text>
</comment>